<accession>A0ACC2ZS59</accession>
<name>A0ACC2ZS59_9EURO</name>
<comment type="caution">
    <text evidence="1">The sequence shown here is derived from an EMBL/GenBank/DDBJ whole genome shotgun (WGS) entry which is preliminary data.</text>
</comment>
<keyword evidence="2" id="KW-1185">Reference proteome</keyword>
<dbReference type="EMBL" id="JAPDRQ010000346">
    <property type="protein sequence ID" value="KAJ9650393.1"/>
    <property type="molecule type" value="Genomic_DNA"/>
</dbReference>
<protein>
    <submittedName>
        <fullName evidence="1">Uncharacterized protein</fullName>
    </submittedName>
</protein>
<evidence type="ECO:0000313" key="1">
    <source>
        <dbReference type="EMBL" id="KAJ9650393.1"/>
    </source>
</evidence>
<reference evidence="1" key="1">
    <citation type="submission" date="2022-10" db="EMBL/GenBank/DDBJ databases">
        <title>Culturing micro-colonial fungi from biological soil crusts in the Mojave desert and describing Neophaeococcomyces mojavensis, and introducing the new genera and species Taxawa tesnikishii.</title>
        <authorList>
            <person name="Kurbessoian T."/>
            <person name="Stajich J.E."/>
        </authorList>
    </citation>
    <scope>NUCLEOTIDE SEQUENCE</scope>
    <source>
        <strain evidence="1">JES_112</strain>
    </source>
</reference>
<organism evidence="1 2">
    <name type="scientific">Neophaeococcomyces mojaviensis</name>
    <dbReference type="NCBI Taxonomy" id="3383035"/>
    <lineage>
        <taxon>Eukaryota</taxon>
        <taxon>Fungi</taxon>
        <taxon>Dikarya</taxon>
        <taxon>Ascomycota</taxon>
        <taxon>Pezizomycotina</taxon>
        <taxon>Eurotiomycetes</taxon>
        <taxon>Chaetothyriomycetidae</taxon>
        <taxon>Chaetothyriales</taxon>
        <taxon>Chaetothyriales incertae sedis</taxon>
        <taxon>Neophaeococcomyces</taxon>
    </lineage>
</organism>
<evidence type="ECO:0000313" key="2">
    <source>
        <dbReference type="Proteomes" id="UP001172386"/>
    </source>
</evidence>
<dbReference type="Proteomes" id="UP001172386">
    <property type="component" value="Unassembled WGS sequence"/>
</dbReference>
<gene>
    <name evidence="1" type="ORF">H2198_010303</name>
</gene>
<proteinExistence type="predicted"/>
<sequence>MTKEHEHGHDYPTLASGQCPACGAMGSLVAFSGSLPLVSGPLTTDVPDLTGEQCKRCEETFLEPESQARFLAAADDLVIRGRKAAGEKLRQVRIKLKLTQHQAGELAGGGPNGFNRYEKGHAQPVAAVFNLFNLLDRHPDLLEEVMEVQPLVPTRVAFEKGPAGTTVTVNKKGPSPKTGARRGAAASAAR</sequence>